<dbReference type="EMBL" id="JADJMS010000022">
    <property type="protein sequence ID" value="MBK7415653.1"/>
    <property type="molecule type" value="Genomic_DNA"/>
</dbReference>
<evidence type="ECO:0000313" key="2">
    <source>
        <dbReference type="Proteomes" id="UP000739411"/>
    </source>
</evidence>
<organism evidence="1 2">
    <name type="scientific">Candidatus Dechloromonas phosphorivorans</name>
    <dbReference type="NCBI Taxonomy" id="2899244"/>
    <lineage>
        <taxon>Bacteria</taxon>
        <taxon>Pseudomonadati</taxon>
        <taxon>Pseudomonadota</taxon>
        <taxon>Betaproteobacteria</taxon>
        <taxon>Rhodocyclales</taxon>
        <taxon>Azonexaceae</taxon>
        <taxon>Dechloromonas</taxon>
    </lineage>
</organism>
<comment type="caution">
    <text evidence="1">The sequence shown here is derived from an EMBL/GenBank/DDBJ whole genome shotgun (WGS) entry which is preliminary data.</text>
</comment>
<proteinExistence type="predicted"/>
<name>A0A935MR69_9RHOO</name>
<reference evidence="1 2" key="1">
    <citation type="submission" date="2020-10" db="EMBL/GenBank/DDBJ databases">
        <title>Connecting structure to function with the recovery of over 1000 high-quality activated sludge metagenome-assembled genomes encoding full-length rRNA genes using long-read sequencing.</title>
        <authorList>
            <person name="Singleton C.M."/>
            <person name="Petriglieri F."/>
            <person name="Kristensen J.M."/>
            <person name="Kirkegaard R.H."/>
            <person name="Michaelsen T.Y."/>
            <person name="Andersen M.H."/>
            <person name="Karst S.M."/>
            <person name="Dueholm M.S."/>
            <person name="Nielsen P.H."/>
            <person name="Albertsen M."/>
        </authorList>
    </citation>
    <scope>NUCLEOTIDE SEQUENCE [LARGE SCALE GENOMIC DNA]</scope>
    <source>
        <strain evidence="1">EsbW_18-Q3-R4-48_BATAC.463</strain>
    </source>
</reference>
<gene>
    <name evidence="1" type="ORF">IPJ38_11620</name>
</gene>
<dbReference type="AlphaFoldDB" id="A0A935MR69"/>
<dbReference type="Proteomes" id="UP000739411">
    <property type="component" value="Unassembled WGS sequence"/>
</dbReference>
<evidence type="ECO:0000313" key="1">
    <source>
        <dbReference type="EMBL" id="MBK7415653.1"/>
    </source>
</evidence>
<protein>
    <submittedName>
        <fullName evidence="1">Uncharacterized protein</fullName>
    </submittedName>
</protein>
<sequence length="224" mass="24657">MAYLNAPISQHFAAQELPIAVRSALGKPLRRAAALTQLALVGRLASLAENRRHQPTALLWQSPSGPRAETLALLQEVCIGSGEPMPLDFLAIQPAIAAAQIQPFLPGLQSASYLPLDTDGKAQWSLLLNMALNWLDEGRYAQVLCAHLDLLPTIAESHWLTLSKEPLENPLLKLQLTSITADNHLPDTPDFPQHLNLWLQQSNANVIYLQSPAAYRQALKFTRI</sequence>
<accession>A0A935MR69</accession>